<evidence type="ECO:0000259" key="13">
    <source>
        <dbReference type="PROSITE" id="PS51198"/>
    </source>
</evidence>
<feature type="binding site" evidence="10">
    <location>
        <begin position="32"/>
        <end position="39"/>
    </location>
    <ligand>
        <name>ATP</name>
        <dbReference type="ChEBI" id="CHEBI:30616"/>
    </ligand>
</feature>
<dbReference type="OrthoDB" id="9806690at2"/>
<dbReference type="CDD" id="cd18807">
    <property type="entry name" value="SF1_C_UvrD"/>
    <property type="match status" value="1"/>
</dbReference>
<gene>
    <name evidence="15" type="ORF">CYJ25_04085</name>
</gene>
<dbReference type="PROSITE" id="PS51198">
    <property type="entry name" value="UVRD_HELICASE_ATP_BIND"/>
    <property type="match status" value="1"/>
</dbReference>
<dbReference type="Pfam" id="PF00580">
    <property type="entry name" value="UvrD-helicase"/>
    <property type="match status" value="1"/>
</dbReference>
<evidence type="ECO:0000313" key="16">
    <source>
        <dbReference type="Proteomes" id="UP000234545"/>
    </source>
</evidence>
<feature type="domain" description="UvrD-like helicase ATP-binding" evidence="13">
    <location>
        <begin position="11"/>
        <end position="292"/>
    </location>
</feature>
<evidence type="ECO:0000256" key="8">
    <source>
        <dbReference type="ARBA" id="ARBA00034808"/>
    </source>
</evidence>
<feature type="domain" description="HRDC" evidence="12">
    <location>
        <begin position="595"/>
        <end position="675"/>
    </location>
</feature>
<keyword evidence="6" id="KW-0413">Isomerase</keyword>
<dbReference type="GO" id="GO:0033202">
    <property type="term" value="C:DNA helicase complex"/>
    <property type="evidence" value="ECO:0007669"/>
    <property type="project" value="TreeGrafter"/>
</dbReference>
<accession>A0A2I1I5U9</accession>
<dbReference type="Gene3D" id="1.10.10.160">
    <property type="match status" value="1"/>
</dbReference>
<evidence type="ECO:0000256" key="5">
    <source>
        <dbReference type="ARBA" id="ARBA00022840"/>
    </source>
</evidence>
<dbReference type="GO" id="GO:0000725">
    <property type="term" value="P:recombinational repair"/>
    <property type="evidence" value="ECO:0007669"/>
    <property type="project" value="TreeGrafter"/>
</dbReference>
<dbReference type="SMART" id="SM00341">
    <property type="entry name" value="HRDC"/>
    <property type="match status" value="1"/>
</dbReference>
<evidence type="ECO:0000256" key="7">
    <source>
        <dbReference type="ARBA" id="ARBA00034617"/>
    </source>
</evidence>
<proteinExistence type="inferred from homology"/>
<dbReference type="EMBL" id="PKKJ01000003">
    <property type="protein sequence ID" value="PKY66510.1"/>
    <property type="molecule type" value="Genomic_DNA"/>
</dbReference>
<dbReference type="InterPro" id="IPR002121">
    <property type="entry name" value="HRDC_dom"/>
</dbReference>
<comment type="similarity">
    <text evidence="1">Belongs to the helicase family. UvrD subfamily.</text>
</comment>
<feature type="region of interest" description="Disordered" evidence="11">
    <location>
        <begin position="551"/>
        <end position="586"/>
    </location>
</feature>
<keyword evidence="3 10" id="KW-0378">Hydrolase</keyword>
<dbReference type="GO" id="GO:0043138">
    <property type="term" value="F:3'-5' DNA helicase activity"/>
    <property type="evidence" value="ECO:0007669"/>
    <property type="project" value="UniProtKB-EC"/>
</dbReference>
<evidence type="ECO:0000256" key="2">
    <source>
        <dbReference type="ARBA" id="ARBA00022741"/>
    </source>
</evidence>
<dbReference type="GO" id="GO:0005829">
    <property type="term" value="C:cytosol"/>
    <property type="evidence" value="ECO:0007669"/>
    <property type="project" value="TreeGrafter"/>
</dbReference>
<dbReference type="Gene3D" id="1.10.150.80">
    <property type="entry name" value="HRDC domain"/>
    <property type="match status" value="1"/>
</dbReference>
<dbReference type="PANTHER" id="PTHR11070:SF69">
    <property type="entry name" value="ATP-DEPENDENT DNA HELICASE UVRD2"/>
    <property type="match status" value="1"/>
</dbReference>
<evidence type="ECO:0000256" key="4">
    <source>
        <dbReference type="ARBA" id="ARBA00022806"/>
    </source>
</evidence>
<evidence type="ECO:0000256" key="9">
    <source>
        <dbReference type="ARBA" id="ARBA00048988"/>
    </source>
</evidence>
<dbReference type="InterPro" id="IPR010997">
    <property type="entry name" value="HRDC-like_sf"/>
</dbReference>
<dbReference type="InterPro" id="IPR027417">
    <property type="entry name" value="P-loop_NTPase"/>
</dbReference>
<feature type="domain" description="UvrD-like helicase C-terminal" evidence="14">
    <location>
        <begin position="293"/>
        <end position="536"/>
    </location>
</feature>
<dbReference type="GO" id="GO:0016887">
    <property type="term" value="F:ATP hydrolysis activity"/>
    <property type="evidence" value="ECO:0007669"/>
    <property type="project" value="RHEA"/>
</dbReference>
<evidence type="ECO:0000259" key="12">
    <source>
        <dbReference type="PROSITE" id="PS50967"/>
    </source>
</evidence>
<evidence type="ECO:0000256" key="10">
    <source>
        <dbReference type="PROSITE-ProRule" id="PRU00560"/>
    </source>
</evidence>
<dbReference type="EC" id="5.6.2.4" evidence="8"/>
<dbReference type="PROSITE" id="PS50967">
    <property type="entry name" value="HRDC"/>
    <property type="match status" value="1"/>
</dbReference>
<dbReference type="InterPro" id="IPR013986">
    <property type="entry name" value="DExx_box_DNA_helicase_dom_sf"/>
</dbReference>
<comment type="caution">
    <text evidence="15">The sequence shown here is derived from an EMBL/GenBank/DDBJ whole genome shotgun (WGS) entry which is preliminary data.</text>
</comment>
<dbReference type="Gene3D" id="3.40.50.300">
    <property type="entry name" value="P-loop containing nucleotide triphosphate hydrolases"/>
    <property type="match status" value="3"/>
</dbReference>
<dbReference type="SUPFAM" id="SSF47819">
    <property type="entry name" value="HRDC-like"/>
    <property type="match status" value="1"/>
</dbReference>
<feature type="compositionally biased region" description="Polar residues" evidence="11">
    <location>
        <begin position="559"/>
        <end position="570"/>
    </location>
</feature>
<organism evidence="15 16">
    <name type="scientific">Schaalia turicensis</name>
    <dbReference type="NCBI Taxonomy" id="131111"/>
    <lineage>
        <taxon>Bacteria</taxon>
        <taxon>Bacillati</taxon>
        <taxon>Actinomycetota</taxon>
        <taxon>Actinomycetes</taxon>
        <taxon>Actinomycetales</taxon>
        <taxon>Actinomycetaceae</taxon>
        <taxon>Schaalia</taxon>
    </lineage>
</organism>
<dbReference type="PANTHER" id="PTHR11070">
    <property type="entry name" value="UVRD / RECB / PCRA DNA HELICASE FAMILY MEMBER"/>
    <property type="match status" value="1"/>
</dbReference>
<dbReference type="Gene3D" id="1.10.486.10">
    <property type="entry name" value="PCRA, domain 4"/>
    <property type="match status" value="2"/>
</dbReference>
<dbReference type="RefSeq" id="WP_101628022.1">
    <property type="nucleotide sequence ID" value="NZ_PKKJ01000003.1"/>
</dbReference>
<evidence type="ECO:0000259" key="14">
    <source>
        <dbReference type="PROSITE" id="PS51217"/>
    </source>
</evidence>
<dbReference type="GO" id="GO:0003677">
    <property type="term" value="F:DNA binding"/>
    <property type="evidence" value="ECO:0007669"/>
    <property type="project" value="InterPro"/>
</dbReference>
<comment type="catalytic activity">
    <reaction evidence="9">
        <text>ATP + H2O = ADP + phosphate + H(+)</text>
        <dbReference type="Rhea" id="RHEA:13065"/>
        <dbReference type="ChEBI" id="CHEBI:15377"/>
        <dbReference type="ChEBI" id="CHEBI:15378"/>
        <dbReference type="ChEBI" id="CHEBI:30616"/>
        <dbReference type="ChEBI" id="CHEBI:43474"/>
        <dbReference type="ChEBI" id="CHEBI:456216"/>
        <dbReference type="EC" id="5.6.2.4"/>
    </reaction>
</comment>
<name>A0A2I1I5U9_9ACTO</name>
<evidence type="ECO:0000256" key="1">
    <source>
        <dbReference type="ARBA" id="ARBA00009922"/>
    </source>
</evidence>
<protein>
    <recommendedName>
        <fullName evidence="8">DNA 3'-5' helicase</fullName>
        <ecNumber evidence="8">5.6.2.4</ecNumber>
    </recommendedName>
</protein>
<dbReference type="InterPro" id="IPR044876">
    <property type="entry name" value="HRDC_dom_sf"/>
</dbReference>
<keyword evidence="4 10" id="KW-0347">Helicase</keyword>
<dbReference type="GO" id="GO:0005524">
    <property type="term" value="F:ATP binding"/>
    <property type="evidence" value="ECO:0007669"/>
    <property type="project" value="UniProtKB-UniRule"/>
</dbReference>
<evidence type="ECO:0000256" key="6">
    <source>
        <dbReference type="ARBA" id="ARBA00023235"/>
    </source>
</evidence>
<evidence type="ECO:0000256" key="11">
    <source>
        <dbReference type="SAM" id="MobiDB-lite"/>
    </source>
</evidence>
<keyword evidence="5 10" id="KW-0067">ATP-binding</keyword>
<dbReference type="CDD" id="cd17932">
    <property type="entry name" value="DEXQc_UvrD"/>
    <property type="match status" value="1"/>
</dbReference>
<dbReference type="InterPro" id="IPR000212">
    <property type="entry name" value="DNA_helicase_UvrD/REP"/>
</dbReference>
<dbReference type="SUPFAM" id="SSF52540">
    <property type="entry name" value="P-loop containing nucleoside triphosphate hydrolases"/>
    <property type="match status" value="1"/>
</dbReference>
<reference evidence="15 16" key="1">
    <citation type="submission" date="2017-12" db="EMBL/GenBank/DDBJ databases">
        <title>Phylogenetic diversity of female urinary microbiome.</title>
        <authorList>
            <person name="Thomas-White K."/>
            <person name="Wolfe A.J."/>
        </authorList>
    </citation>
    <scope>NUCLEOTIDE SEQUENCE [LARGE SCALE GENOMIC DNA]</scope>
    <source>
        <strain evidence="15 16">UMB0250</strain>
    </source>
</reference>
<comment type="catalytic activity">
    <reaction evidence="7">
        <text>Couples ATP hydrolysis with the unwinding of duplex DNA by translocating in the 3'-5' direction.</text>
        <dbReference type="EC" id="5.6.2.4"/>
    </reaction>
</comment>
<dbReference type="Pfam" id="PF00570">
    <property type="entry name" value="HRDC"/>
    <property type="match status" value="1"/>
</dbReference>
<dbReference type="Pfam" id="PF13361">
    <property type="entry name" value="UvrD_C"/>
    <property type="match status" value="2"/>
</dbReference>
<dbReference type="PROSITE" id="PS51217">
    <property type="entry name" value="UVRD_HELICASE_CTER"/>
    <property type="match status" value="1"/>
</dbReference>
<dbReference type="InterPro" id="IPR014017">
    <property type="entry name" value="DNA_helicase_UvrD-like_C"/>
</dbReference>
<evidence type="ECO:0000313" key="15">
    <source>
        <dbReference type="EMBL" id="PKY66510.1"/>
    </source>
</evidence>
<dbReference type="AlphaFoldDB" id="A0A2I1I5U9"/>
<dbReference type="InterPro" id="IPR014016">
    <property type="entry name" value="UvrD-like_ATP-bd"/>
</dbReference>
<dbReference type="Proteomes" id="UP000234545">
    <property type="component" value="Unassembled WGS sequence"/>
</dbReference>
<evidence type="ECO:0000256" key="3">
    <source>
        <dbReference type="ARBA" id="ARBA00022801"/>
    </source>
</evidence>
<sequence length="678" mass="74404">MNVPDPNALLDALDPDQRAVALQVKGPLAVLAGAGTGKTRAITYRIAYGVATGAFTPHSVLAVTFTRRAAFEMGQRLTQLGVPGVSARTFHSAALSQLKFFWPTAIGGQIPEIIPSKSSLVYPVMSRLGIAQGNIEFRDVVAEIEWAKVSMVDAERYGEIVRDGHPVPDGLSADEMATILRLYEDAKRERGAIDFEDVLILMAAIMQDRPDIARQVRNQYQNFVVDEFQDVSRLQHSLLDLWIGDRHDVCVVGDVAQTIYSFAGAQSSFLVDFPKKFKGAHVLELTRDYRSTPQIVDVANSVMLGTGKTSGAVTLSSQRPSGAHVEFASYSSDREEAEAIASKIQELIHRGTPAHDIAVLLRINAQSELYEEVFSARQIPIALQDETPFFDRESVRRAVSHLIAVSKSGQDASDSLRDQIEEHLGAIGWTPQAPNGANALERWNNLNTLIALATDSSAPDLAGFIEELTQKRKAAEQPNKEGVEVMTLHSAKGLEWSAVFMPGLSEGLLPISCAKTPEAIEEERRLLYVGITRARDILELSWARSRRDGDRSKRKRSRLLNSVWPQSPSAKTKKPAHAHASSSKQAIREFQATASKETLDLFEALRSWRSDVAKLAGKPPYTVFSDLTLRELATQRPKNHRELLGISGIGEIKADAFGSSVLAILDGETVEVTKDDLL</sequence>
<keyword evidence="2 10" id="KW-0547">Nucleotide-binding</keyword>